<protein>
    <recommendedName>
        <fullName evidence="4">Secretion protein</fullName>
    </recommendedName>
</protein>
<evidence type="ECO:0008006" key="4">
    <source>
        <dbReference type="Google" id="ProtNLM"/>
    </source>
</evidence>
<accession>A0A8E1QW46</accession>
<reference evidence="2 3" key="1">
    <citation type="submission" date="2015-06" db="EMBL/GenBank/DDBJ databases">
        <title>Prevotella sp. 109, sp. nov., a novel member of the family Prevotellaceae isolated from human faeces.</title>
        <authorList>
            <person name="Shkoporov A.N."/>
            <person name="Chaplin A.V."/>
            <person name="Kafarskaia L.I."/>
            <person name="Efimov B.A."/>
        </authorList>
    </citation>
    <scope>NUCLEOTIDE SEQUENCE [LARGE SCALE GENOMIC DNA]</scope>
    <source>
        <strain evidence="2 3">109</strain>
    </source>
</reference>
<keyword evidence="1" id="KW-0732">Signal</keyword>
<proteinExistence type="predicted"/>
<comment type="caution">
    <text evidence="2">The sequence shown here is derived from an EMBL/GenBank/DDBJ whole genome shotgun (WGS) entry which is preliminary data.</text>
</comment>
<name>A0A8E1QW46_9BACT</name>
<dbReference type="EMBL" id="LFQU01000027">
    <property type="protein sequence ID" value="KOO67728.1"/>
    <property type="molecule type" value="Genomic_DNA"/>
</dbReference>
<gene>
    <name evidence="2" type="ORF">ACU52_11845</name>
</gene>
<keyword evidence="3" id="KW-1185">Reference proteome</keyword>
<evidence type="ECO:0000313" key="3">
    <source>
        <dbReference type="Proteomes" id="UP000036951"/>
    </source>
</evidence>
<dbReference type="RefSeq" id="WP_053398932.1">
    <property type="nucleotide sequence ID" value="NZ_LFQU01000027.1"/>
</dbReference>
<organism evidence="2 3">
    <name type="scientific">Xylanibacter rarus</name>
    <dbReference type="NCBI Taxonomy" id="1676614"/>
    <lineage>
        <taxon>Bacteria</taxon>
        <taxon>Pseudomonadati</taxon>
        <taxon>Bacteroidota</taxon>
        <taxon>Bacteroidia</taxon>
        <taxon>Bacteroidales</taxon>
        <taxon>Prevotellaceae</taxon>
        <taxon>Xylanibacter</taxon>
    </lineage>
</organism>
<dbReference type="AlphaFoldDB" id="A0A8E1QW46"/>
<feature type="chain" id="PRO_5034887982" description="Secretion protein" evidence="1">
    <location>
        <begin position="26"/>
        <end position="165"/>
    </location>
</feature>
<dbReference type="Proteomes" id="UP000036951">
    <property type="component" value="Unassembled WGS sequence"/>
</dbReference>
<evidence type="ECO:0000313" key="2">
    <source>
        <dbReference type="EMBL" id="KOO67728.1"/>
    </source>
</evidence>
<feature type="signal peptide" evidence="1">
    <location>
        <begin position="1"/>
        <end position="25"/>
    </location>
</feature>
<evidence type="ECO:0000256" key="1">
    <source>
        <dbReference type="SAM" id="SignalP"/>
    </source>
</evidence>
<sequence length="165" mass="18304">MKHFKKIKLLFVAIALFSYSHICHAGDTGDESVVLWYTNGEKTCYLLSSKPVITYNEENLILTATDVNIEVARADIDRITIDKQATDIKQPLSEEQQGRITVNADGAQLSGFGKGMKVYLYQVNGVLISQYTIPESGSLDISLNGMERGIYIIKAGRSTIKIARK</sequence>